<dbReference type="Proteomes" id="UP001314170">
    <property type="component" value="Unassembled WGS sequence"/>
</dbReference>
<feature type="signal peptide" evidence="1">
    <location>
        <begin position="1"/>
        <end position="16"/>
    </location>
</feature>
<name>A0AAV1RQ15_9ROSI</name>
<evidence type="ECO:0000313" key="3">
    <source>
        <dbReference type="Proteomes" id="UP001314170"/>
    </source>
</evidence>
<protein>
    <submittedName>
        <fullName evidence="2">Uncharacterized protein</fullName>
    </submittedName>
</protein>
<gene>
    <name evidence="2" type="ORF">DCAF_LOCUS12905</name>
</gene>
<feature type="non-terminal residue" evidence="2">
    <location>
        <position position="1"/>
    </location>
</feature>
<dbReference type="EMBL" id="CAWUPB010001108">
    <property type="protein sequence ID" value="CAK7337866.1"/>
    <property type="molecule type" value="Genomic_DNA"/>
</dbReference>
<comment type="caution">
    <text evidence="2">The sequence shown here is derived from an EMBL/GenBank/DDBJ whole genome shotgun (WGS) entry which is preliminary data.</text>
</comment>
<evidence type="ECO:0000256" key="1">
    <source>
        <dbReference type="SAM" id="SignalP"/>
    </source>
</evidence>
<reference evidence="2 3" key="1">
    <citation type="submission" date="2024-01" db="EMBL/GenBank/DDBJ databases">
        <authorList>
            <person name="Waweru B."/>
        </authorList>
    </citation>
    <scope>NUCLEOTIDE SEQUENCE [LARGE SCALE GENOMIC DNA]</scope>
</reference>
<organism evidence="2 3">
    <name type="scientific">Dovyalis caffra</name>
    <dbReference type="NCBI Taxonomy" id="77055"/>
    <lineage>
        <taxon>Eukaryota</taxon>
        <taxon>Viridiplantae</taxon>
        <taxon>Streptophyta</taxon>
        <taxon>Embryophyta</taxon>
        <taxon>Tracheophyta</taxon>
        <taxon>Spermatophyta</taxon>
        <taxon>Magnoliopsida</taxon>
        <taxon>eudicotyledons</taxon>
        <taxon>Gunneridae</taxon>
        <taxon>Pentapetalae</taxon>
        <taxon>rosids</taxon>
        <taxon>fabids</taxon>
        <taxon>Malpighiales</taxon>
        <taxon>Salicaceae</taxon>
        <taxon>Flacourtieae</taxon>
        <taxon>Dovyalis</taxon>
    </lineage>
</organism>
<dbReference type="AlphaFoldDB" id="A0AAV1RQ15"/>
<accession>A0AAV1RQ15</accession>
<keyword evidence="3" id="KW-1185">Reference proteome</keyword>
<proteinExistence type="predicted"/>
<sequence length="71" mass="8305">VRVWFLLHMYIILTFGFKIEKGSKKKGGISEKVVGRSHVAYKSLSNRLLHDDKLVETIYGRVERWSNPSRE</sequence>
<feature type="chain" id="PRO_5043505773" evidence="1">
    <location>
        <begin position="17"/>
        <end position="71"/>
    </location>
</feature>
<keyword evidence="1" id="KW-0732">Signal</keyword>
<evidence type="ECO:0000313" key="2">
    <source>
        <dbReference type="EMBL" id="CAK7337866.1"/>
    </source>
</evidence>